<dbReference type="GO" id="GO:1990573">
    <property type="term" value="P:potassium ion import across plasma membrane"/>
    <property type="evidence" value="ECO:0007669"/>
    <property type="project" value="TreeGrafter"/>
</dbReference>
<dbReference type="STRING" id="7266.A0A3B0KC71"/>
<dbReference type="InterPro" id="IPR000402">
    <property type="entry name" value="Na/K_ATPase_sub_beta"/>
</dbReference>
<dbReference type="AlphaFoldDB" id="A0A3B0KC71"/>
<feature type="compositionally biased region" description="Basic residues" evidence="7">
    <location>
        <begin position="813"/>
        <end position="828"/>
    </location>
</feature>
<evidence type="ECO:0000256" key="1">
    <source>
        <dbReference type="ARBA" id="ARBA00004606"/>
    </source>
</evidence>
<feature type="compositionally biased region" description="Basic and acidic residues" evidence="7">
    <location>
        <begin position="845"/>
        <end position="858"/>
    </location>
</feature>
<protein>
    <submittedName>
        <fullName evidence="9">Blast:Sodium/potassium-transporting ATPase subunit beta-1</fullName>
    </submittedName>
</protein>
<proteinExistence type="inferred from homology"/>
<comment type="subcellular location">
    <subcellularLocation>
        <location evidence="1">Membrane</location>
        <topology evidence="1">Single-pass type II membrane protein</topology>
    </subcellularLocation>
</comment>
<dbReference type="Proteomes" id="UP000268350">
    <property type="component" value="Unassembled WGS sequence"/>
</dbReference>
<feature type="transmembrane region" description="Helical" evidence="8">
    <location>
        <begin position="7"/>
        <end position="28"/>
    </location>
</feature>
<feature type="compositionally biased region" description="Acidic residues" evidence="7">
    <location>
        <begin position="596"/>
        <end position="615"/>
    </location>
</feature>
<dbReference type="InterPro" id="IPR038702">
    <property type="entry name" value="Na/K_ATPase_sub_beta_sf"/>
</dbReference>
<feature type="region of interest" description="Disordered" evidence="7">
    <location>
        <begin position="555"/>
        <end position="872"/>
    </location>
</feature>
<keyword evidence="6 8" id="KW-0472">Membrane</keyword>
<gene>
    <name evidence="9" type="ORF">DGUA_6G016249</name>
</gene>
<keyword evidence="10" id="KW-1185">Reference proteome</keyword>
<evidence type="ECO:0000256" key="6">
    <source>
        <dbReference type="ARBA" id="ARBA00023136"/>
    </source>
</evidence>
<feature type="compositionally biased region" description="Basic residues" evidence="7">
    <location>
        <begin position="788"/>
        <end position="805"/>
    </location>
</feature>
<feature type="compositionally biased region" description="Basic and acidic residues" evidence="7">
    <location>
        <begin position="752"/>
        <end position="767"/>
    </location>
</feature>
<feature type="compositionally biased region" description="Basic and acidic residues" evidence="7">
    <location>
        <begin position="681"/>
        <end position="693"/>
    </location>
</feature>
<accession>A0A3B0KC71</accession>
<name>A0A3B0KC71_DROGU</name>
<feature type="compositionally biased region" description="Basic and acidic residues" evidence="7">
    <location>
        <begin position="701"/>
        <end position="710"/>
    </location>
</feature>
<keyword evidence="5 8" id="KW-1133">Transmembrane helix</keyword>
<keyword evidence="4" id="KW-0735">Signal-anchor</keyword>
<comment type="similarity">
    <text evidence="2">Belongs to the X(+)/potassium ATPases subunit beta family.</text>
</comment>
<dbReference type="GO" id="GO:0001671">
    <property type="term" value="F:ATPase activator activity"/>
    <property type="evidence" value="ECO:0007669"/>
    <property type="project" value="TreeGrafter"/>
</dbReference>
<evidence type="ECO:0000256" key="4">
    <source>
        <dbReference type="ARBA" id="ARBA00022968"/>
    </source>
</evidence>
<reference evidence="10" key="1">
    <citation type="submission" date="2018-01" db="EMBL/GenBank/DDBJ databases">
        <authorList>
            <person name="Alioto T."/>
            <person name="Alioto T."/>
        </authorList>
    </citation>
    <scope>NUCLEOTIDE SEQUENCE [LARGE SCALE GENOMIC DNA]</scope>
</reference>
<dbReference type="PANTHER" id="PTHR11523:SF28">
    <property type="entry name" value="NA_K-ATPASE BETA SUBUNIT ISOFORM 4-RELATED"/>
    <property type="match status" value="1"/>
</dbReference>
<feature type="compositionally biased region" description="Polar residues" evidence="7">
    <location>
        <begin position="831"/>
        <end position="844"/>
    </location>
</feature>
<evidence type="ECO:0000256" key="7">
    <source>
        <dbReference type="SAM" id="MobiDB-lite"/>
    </source>
</evidence>
<dbReference type="Pfam" id="PF00287">
    <property type="entry name" value="Na_K-ATPase"/>
    <property type="match status" value="2"/>
</dbReference>
<organism evidence="9 10">
    <name type="scientific">Drosophila guanche</name>
    <name type="common">Fruit fly</name>
    <dbReference type="NCBI Taxonomy" id="7266"/>
    <lineage>
        <taxon>Eukaryota</taxon>
        <taxon>Metazoa</taxon>
        <taxon>Ecdysozoa</taxon>
        <taxon>Arthropoda</taxon>
        <taxon>Hexapoda</taxon>
        <taxon>Insecta</taxon>
        <taxon>Pterygota</taxon>
        <taxon>Neoptera</taxon>
        <taxon>Endopterygota</taxon>
        <taxon>Diptera</taxon>
        <taxon>Brachycera</taxon>
        <taxon>Muscomorpha</taxon>
        <taxon>Ephydroidea</taxon>
        <taxon>Drosophilidae</taxon>
        <taxon>Drosophila</taxon>
        <taxon>Sophophora</taxon>
    </lineage>
</organism>
<evidence type="ECO:0000256" key="3">
    <source>
        <dbReference type="ARBA" id="ARBA00022692"/>
    </source>
</evidence>
<feature type="compositionally biased region" description="Basic residues" evidence="7">
    <location>
        <begin position="622"/>
        <end position="637"/>
    </location>
</feature>
<evidence type="ECO:0000256" key="5">
    <source>
        <dbReference type="ARBA" id="ARBA00022989"/>
    </source>
</evidence>
<evidence type="ECO:0000313" key="9">
    <source>
        <dbReference type="EMBL" id="SPP83779.1"/>
    </source>
</evidence>
<dbReference type="PANTHER" id="PTHR11523">
    <property type="entry name" value="SODIUM/POTASSIUM-DEPENDENT ATPASE BETA SUBUNIT"/>
    <property type="match status" value="1"/>
</dbReference>
<feature type="compositionally biased region" description="Acidic residues" evidence="7">
    <location>
        <begin position="657"/>
        <end position="673"/>
    </location>
</feature>
<keyword evidence="3 8" id="KW-0812">Transmembrane</keyword>
<dbReference type="GO" id="GO:0030007">
    <property type="term" value="P:intracellular potassium ion homeostasis"/>
    <property type="evidence" value="ECO:0007669"/>
    <property type="project" value="TreeGrafter"/>
</dbReference>
<feature type="compositionally biased region" description="Low complexity" evidence="7">
    <location>
        <begin position="569"/>
        <end position="580"/>
    </location>
</feature>
<feature type="compositionally biased region" description="Acidic residues" evidence="7">
    <location>
        <begin position="711"/>
        <end position="728"/>
    </location>
</feature>
<dbReference type="EMBL" id="OUUW01000008">
    <property type="protein sequence ID" value="SPP83779.1"/>
    <property type="molecule type" value="Genomic_DNA"/>
</dbReference>
<feature type="transmembrane region" description="Helical" evidence="8">
    <location>
        <begin position="308"/>
        <end position="333"/>
    </location>
</feature>
<dbReference type="OrthoDB" id="5912413at2759"/>
<feature type="compositionally biased region" description="Polar residues" evidence="7">
    <location>
        <begin position="559"/>
        <end position="568"/>
    </location>
</feature>
<feature type="compositionally biased region" description="Polar residues" evidence="7">
    <location>
        <begin position="768"/>
        <end position="787"/>
    </location>
</feature>
<dbReference type="Gene3D" id="2.60.40.1660">
    <property type="entry name" value="Na, k-atpase alpha subunit"/>
    <property type="match status" value="2"/>
</dbReference>
<evidence type="ECO:0000256" key="8">
    <source>
        <dbReference type="SAM" id="Phobius"/>
    </source>
</evidence>
<dbReference type="OMA" id="MIPAGHY"/>
<feature type="compositionally biased region" description="Polar residues" evidence="7">
    <location>
        <begin position="582"/>
        <end position="591"/>
    </location>
</feature>
<dbReference type="GO" id="GO:0005890">
    <property type="term" value="C:sodium:potassium-exchanging ATPase complex"/>
    <property type="evidence" value="ECO:0007669"/>
    <property type="project" value="InterPro"/>
</dbReference>
<evidence type="ECO:0000313" key="10">
    <source>
        <dbReference type="Proteomes" id="UP000268350"/>
    </source>
</evidence>
<sequence length="872" mass="99788">MCRLTKVLLYLLAFSLCLGLFVFIYWTLLQQFRLDGEQPAVRKPPSLSLAPMSPTLGLEKLIMWSKIGEQASNKVQKQIRHLVEKYGYKAEHRLRECNLDHAYGYLSNNPCVLLKINQALNFEASTYSERRSLPAAVPIELRRYMMELAPEHRPNKIWASCDFVYKQVTIGISYVPEMFYDADGLFTKENFYVDPNTSENETERVIHEEPGFRRIIGVKFHNLPANKKVRVKCSVWARNIPLDHATVKNRKTMPEDLMIPAGHYKVRKRFRQEEVTRKKRDIPWQKRVLDLDNNQLCGRTAFAWLRFIGYYLFLYSLIFFLMSMWYIIFNYSLIPKDRPRWLKGAPGLTVVPGNTTTISWYTHLEKQIHPIADTIEAGLDKLNDNAEKFFHDCNPDSLWGYGTEKTPCFFVKMNHVYGFKPQTYDDINDLPSSAPDELDDVIGKYGGKSRIWLSCKVTKGPSPTMIYIPGPYYDASSNMKGVARVVAIQLKDMPENKEVQIACRVWAKNIDVSERISGRGHIKISLRMRVDNQAKAKAKAKLKPKTRRVTIRGRVLRPTTATTMQQPNASSTTQTATAASPRSKTVAVTESTKVEEDTETADEEDEELEDVEAEAEAEKPNKNKAAKAPKAKKVTHSPKKETVTESPRERDVAEPSKEDEDSQSEDEEEEDAAETTVPSSREPKPMKMTESPKKLSVTEIPKNRKVMELRNEEEDADIQDEEDEDEAETTARSTGKPKNPKFTVTSSPKQRKMIDSSKHRKTIESPKNRTVTESSKKASGTDSPNQKHATKPLKGRHSPRNRKAKTTNARTVHSTRKPRKQKVTRTKIKVTPTQTKQPLKATTGNHRDEDEKPPREEYIPETTDFDPYLQDT</sequence>
<evidence type="ECO:0000256" key="2">
    <source>
        <dbReference type="ARBA" id="ARBA00005876"/>
    </source>
</evidence>
<dbReference type="GO" id="GO:0006883">
    <property type="term" value="P:intracellular sodium ion homeostasis"/>
    <property type="evidence" value="ECO:0007669"/>
    <property type="project" value="TreeGrafter"/>
</dbReference>
<dbReference type="GO" id="GO:0036376">
    <property type="term" value="P:sodium ion export across plasma membrane"/>
    <property type="evidence" value="ECO:0007669"/>
    <property type="project" value="TreeGrafter"/>
</dbReference>
<feature type="compositionally biased region" description="Basic and acidic residues" evidence="7">
    <location>
        <begin position="638"/>
        <end position="656"/>
    </location>
</feature>